<evidence type="ECO:0000256" key="7">
    <source>
        <dbReference type="ARBA" id="ARBA00022840"/>
    </source>
</evidence>
<keyword evidence="8 11" id="KW-1133">Transmembrane helix</keyword>
<evidence type="ECO:0000256" key="1">
    <source>
        <dbReference type="ARBA" id="ARBA00004141"/>
    </source>
</evidence>
<evidence type="ECO:0000256" key="4">
    <source>
        <dbReference type="ARBA" id="ARBA00022692"/>
    </source>
</evidence>
<dbReference type="InterPro" id="IPR013525">
    <property type="entry name" value="ABC2_TM"/>
</dbReference>
<dbReference type="FunFam" id="3.40.50.300:FF:000059">
    <property type="entry name" value="ABC transporter G family member 40"/>
    <property type="match status" value="1"/>
</dbReference>
<dbReference type="InterPro" id="IPR013581">
    <property type="entry name" value="PDR_assoc"/>
</dbReference>
<keyword evidence="3" id="KW-0813">Transport</keyword>
<dbReference type="InterPro" id="IPR034003">
    <property type="entry name" value="ABCG_PDR_2"/>
</dbReference>
<dbReference type="Proteomes" id="UP000224567">
    <property type="component" value="Unassembled WGS sequence"/>
</dbReference>
<dbReference type="CDD" id="cd03232">
    <property type="entry name" value="ABCG_PDR_domain2"/>
    <property type="match status" value="1"/>
</dbReference>
<dbReference type="STRING" id="33114.A0A2G2VEY2"/>
<dbReference type="GO" id="GO:0016020">
    <property type="term" value="C:membrane"/>
    <property type="evidence" value="ECO:0007669"/>
    <property type="project" value="UniProtKB-SubCell"/>
</dbReference>
<feature type="transmembrane region" description="Helical" evidence="11">
    <location>
        <begin position="470"/>
        <end position="487"/>
    </location>
</feature>
<reference evidence="14" key="2">
    <citation type="journal article" date="2017" name="J. Anim. Genet.">
        <title>Multiple reference genome sequences of hot pepper reveal the massive evolution of plant disease resistance genes by retroduplication.</title>
        <authorList>
            <person name="Kim S."/>
            <person name="Park J."/>
            <person name="Yeom S.-I."/>
            <person name="Kim Y.-M."/>
            <person name="Seo E."/>
            <person name="Kim K.-T."/>
            <person name="Kim M.-S."/>
            <person name="Lee J.M."/>
            <person name="Cheong K."/>
            <person name="Shin H.-S."/>
            <person name="Kim S.-B."/>
            <person name="Han K."/>
            <person name="Lee J."/>
            <person name="Park M."/>
            <person name="Lee H.-A."/>
            <person name="Lee H.-Y."/>
            <person name="Lee Y."/>
            <person name="Oh S."/>
            <person name="Lee J.H."/>
            <person name="Choi E."/>
            <person name="Choi E."/>
            <person name="Lee S.E."/>
            <person name="Jeon J."/>
            <person name="Kim H."/>
            <person name="Choi G."/>
            <person name="Song H."/>
            <person name="Lee J."/>
            <person name="Lee S.-C."/>
            <person name="Kwon J.-K."/>
            <person name="Lee H.-Y."/>
            <person name="Koo N."/>
            <person name="Hong Y."/>
            <person name="Kim R.W."/>
            <person name="Kang W.-H."/>
            <person name="Huh J.H."/>
            <person name="Kang B.-C."/>
            <person name="Yang T.-J."/>
            <person name="Lee Y.-H."/>
            <person name="Bennetzen J.L."/>
            <person name="Choi D."/>
        </authorList>
    </citation>
    <scope>NUCLEOTIDE SEQUENCE [LARGE SCALE GENOMIC DNA]</scope>
    <source>
        <strain evidence="14">cv. PBC81</strain>
    </source>
</reference>
<proteinExistence type="inferred from homology"/>
<dbReference type="EMBL" id="MLFT02000012">
    <property type="protein sequence ID" value="PHT31508.1"/>
    <property type="molecule type" value="Genomic_DNA"/>
</dbReference>
<keyword evidence="4 11" id="KW-0812">Transmembrane</keyword>
<evidence type="ECO:0000259" key="12">
    <source>
        <dbReference type="PROSITE" id="PS50893"/>
    </source>
</evidence>
<dbReference type="InterPro" id="IPR003439">
    <property type="entry name" value="ABC_transporter-like_ATP-bd"/>
</dbReference>
<dbReference type="GO" id="GO:0005524">
    <property type="term" value="F:ATP binding"/>
    <property type="evidence" value="ECO:0007669"/>
    <property type="project" value="UniProtKB-KW"/>
</dbReference>
<evidence type="ECO:0000256" key="9">
    <source>
        <dbReference type="ARBA" id="ARBA00023136"/>
    </source>
</evidence>
<comment type="caution">
    <text evidence="13">The sequence shown here is derived from an EMBL/GenBank/DDBJ whole genome shotgun (WGS) entry which is preliminary data.</text>
</comment>
<feature type="transmembrane region" description="Helical" evidence="11">
    <location>
        <begin position="65"/>
        <end position="91"/>
    </location>
</feature>
<dbReference type="SUPFAM" id="SSF52540">
    <property type="entry name" value="P-loop containing nucleoside triphosphate hydrolases"/>
    <property type="match status" value="1"/>
</dbReference>
<sequence length="610" mass="68095">MRSLRGLTIRRANYLSPMSYAQNAIAINEFLDKRWSTPKNDRRFSLPTVGKVLLKARSMYTEDHVFWLCVIALFAFTFLFNFGFILALTYLNPLGSTKSVTSDDDGSKEKKQTSSPNATPMREGQESCVYRILMATDNSSTAMDERETNSSGGEEAKGKGMVLPFQPLSLVFNHMNYYVNMPAEMRLQGVEETHLQLLRGVCGAFRPRILTALMGVSGAGKTTLMDVLAGRKTEGSVEGNISLSGYPKKQITFARVSGYCEQNDIHSPHVSVYESLVYSAWLRLSPDVKEQTRKNFVEQVMELVELHPLRNSLVGLPGVDGLSTEQRKRLTIAVELVANPSIIFMDEPTSGLDARAAAIVMRAIRNTVDTGRTVVYTIHQPSIDIFEAFDELLLMKRGGQVIFAGPLGHQSHLLIEYFQSVPGGPKIEVGYNPATWMLEVSNTAVEAQLQVDFAGIYANSELYRSKQQDVLNIVGAIYAAVLFLGGTNTSAMQSVVTVERTVFYREKAAGMFSALPYAFAQQIPIWWRWYYWGSPIPWSIYGLVTSQLGDKNNPISIPGSSEVSIKMYLKQSYGFEYDFLGVVAAVHVVWAVFFALIFSYGIKLLNFQRR</sequence>
<dbReference type="InterPro" id="IPR027417">
    <property type="entry name" value="P-loop_NTPase"/>
</dbReference>
<evidence type="ECO:0000313" key="13">
    <source>
        <dbReference type="EMBL" id="PHT31508.1"/>
    </source>
</evidence>
<feature type="transmembrane region" description="Helical" evidence="11">
    <location>
        <begin position="579"/>
        <end position="602"/>
    </location>
</feature>
<evidence type="ECO:0000256" key="10">
    <source>
        <dbReference type="SAM" id="MobiDB-lite"/>
    </source>
</evidence>
<evidence type="ECO:0000256" key="11">
    <source>
        <dbReference type="SAM" id="Phobius"/>
    </source>
</evidence>
<reference evidence="13 14" key="1">
    <citation type="journal article" date="2017" name="Genome Biol.">
        <title>New reference genome sequences of hot pepper reveal the massive evolution of plant disease-resistance genes by retroduplication.</title>
        <authorList>
            <person name="Kim S."/>
            <person name="Park J."/>
            <person name="Yeom S.I."/>
            <person name="Kim Y.M."/>
            <person name="Seo E."/>
            <person name="Kim K.T."/>
            <person name="Kim M.S."/>
            <person name="Lee J.M."/>
            <person name="Cheong K."/>
            <person name="Shin H.S."/>
            <person name="Kim S.B."/>
            <person name="Han K."/>
            <person name="Lee J."/>
            <person name="Park M."/>
            <person name="Lee H.A."/>
            <person name="Lee H.Y."/>
            <person name="Lee Y."/>
            <person name="Oh S."/>
            <person name="Lee J.H."/>
            <person name="Choi E."/>
            <person name="Choi E."/>
            <person name="Lee S.E."/>
            <person name="Jeon J."/>
            <person name="Kim H."/>
            <person name="Choi G."/>
            <person name="Song H."/>
            <person name="Lee J."/>
            <person name="Lee S.C."/>
            <person name="Kwon J.K."/>
            <person name="Lee H.Y."/>
            <person name="Koo N."/>
            <person name="Hong Y."/>
            <person name="Kim R.W."/>
            <person name="Kang W.H."/>
            <person name="Huh J.H."/>
            <person name="Kang B.C."/>
            <person name="Yang T.J."/>
            <person name="Lee Y.H."/>
            <person name="Bennetzen J.L."/>
            <person name="Choi D."/>
        </authorList>
    </citation>
    <scope>NUCLEOTIDE SEQUENCE [LARGE SCALE GENOMIC DNA]</scope>
    <source>
        <strain evidence="14">cv. PBC81</strain>
    </source>
</reference>
<dbReference type="Pfam" id="PF01061">
    <property type="entry name" value="ABC2_membrane"/>
    <property type="match status" value="1"/>
</dbReference>
<keyword evidence="14" id="KW-1185">Reference proteome</keyword>
<feature type="region of interest" description="Disordered" evidence="10">
    <location>
        <begin position="99"/>
        <end position="124"/>
    </location>
</feature>
<organism evidence="13 14">
    <name type="scientific">Capsicum baccatum</name>
    <name type="common">Peruvian pepper</name>
    <dbReference type="NCBI Taxonomy" id="33114"/>
    <lineage>
        <taxon>Eukaryota</taxon>
        <taxon>Viridiplantae</taxon>
        <taxon>Streptophyta</taxon>
        <taxon>Embryophyta</taxon>
        <taxon>Tracheophyta</taxon>
        <taxon>Spermatophyta</taxon>
        <taxon>Magnoliopsida</taxon>
        <taxon>eudicotyledons</taxon>
        <taxon>Gunneridae</taxon>
        <taxon>Pentapetalae</taxon>
        <taxon>asterids</taxon>
        <taxon>lamiids</taxon>
        <taxon>Solanales</taxon>
        <taxon>Solanaceae</taxon>
        <taxon>Solanoideae</taxon>
        <taxon>Capsiceae</taxon>
        <taxon>Capsicum</taxon>
    </lineage>
</organism>
<evidence type="ECO:0000256" key="6">
    <source>
        <dbReference type="ARBA" id="ARBA00022741"/>
    </source>
</evidence>
<keyword evidence="6" id="KW-0547">Nucleotide-binding</keyword>
<dbReference type="PANTHER" id="PTHR48040:SF26">
    <property type="entry name" value="ABC TRANSPORTER DOMAIN-CONTAINING PROTEIN"/>
    <property type="match status" value="1"/>
</dbReference>
<dbReference type="OrthoDB" id="66620at2759"/>
<evidence type="ECO:0000256" key="8">
    <source>
        <dbReference type="ARBA" id="ARBA00022989"/>
    </source>
</evidence>
<evidence type="ECO:0000256" key="2">
    <source>
        <dbReference type="ARBA" id="ARBA00006012"/>
    </source>
</evidence>
<feature type="transmembrane region" description="Helical" evidence="11">
    <location>
        <begin position="508"/>
        <end position="527"/>
    </location>
</feature>
<dbReference type="SMART" id="SM00382">
    <property type="entry name" value="AAA"/>
    <property type="match status" value="1"/>
</dbReference>
<evidence type="ECO:0000256" key="3">
    <source>
        <dbReference type="ARBA" id="ARBA00022448"/>
    </source>
</evidence>
<comment type="similarity">
    <text evidence="2">Belongs to the ABC transporter superfamily. ABCG family. PDR (TC 3.A.1.205) subfamily.</text>
</comment>
<gene>
    <name evidence="13" type="ORF">CQW23_27845</name>
</gene>
<feature type="domain" description="ABC transporter" evidence="12">
    <location>
        <begin position="170"/>
        <end position="422"/>
    </location>
</feature>
<dbReference type="GO" id="GO:0016887">
    <property type="term" value="F:ATP hydrolysis activity"/>
    <property type="evidence" value="ECO:0007669"/>
    <property type="project" value="InterPro"/>
</dbReference>
<keyword evidence="5" id="KW-0677">Repeat</keyword>
<evidence type="ECO:0000256" key="5">
    <source>
        <dbReference type="ARBA" id="ARBA00022737"/>
    </source>
</evidence>
<dbReference type="AlphaFoldDB" id="A0A2G2VEY2"/>
<protein>
    <submittedName>
        <fullName evidence="13">ABC transporter G family member 39</fullName>
    </submittedName>
</protein>
<dbReference type="PANTHER" id="PTHR48040">
    <property type="entry name" value="PLEIOTROPIC DRUG RESISTANCE PROTEIN 1-LIKE ISOFORM X1"/>
    <property type="match status" value="1"/>
</dbReference>
<keyword evidence="7" id="KW-0067">ATP-binding</keyword>
<evidence type="ECO:0000313" key="14">
    <source>
        <dbReference type="Proteomes" id="UP000224567"/>
    </source>
</evidence>
<dbReference type="InterPro" id="IPR003593">
    <property type="entry name" value="AAA+_ATPase"/>
</dbReference>
<accession>A0A2G2VEY2</accession>
<dbReference type="GO" id="GO:0140359">
    <property type="term" value="F:ABC-type transporter activity"/>
    <property type="evidence" value="ECO:0007669"/>
    <property type="project" value="InterPro"/>
</dbReference>
<name>A0A2G2VEY2_CAPBA</name>
<dbReference type="Pfam" id="PF08370">
    <property type="entry name" value="PDR_assoc"/>
    <property type="match status" value="1"/>
</dbReference>
<dbReference type="Gene3D" id="3.40.50.300">
    <property type="entry name" value="P-loop containing nucleotide triphosphate hydrolases"/>
    <property type="match status" value="1"/>
</dbReference>
<keyword evidence="9 11" id="KW-0472">Membrane</keyword>
<dbReference type="PROSITE" id="PS50893">
    <property type="entry name" value="ABC_TRANSPORTER_2"/>
    <property type="match status" value="1"/>
</dbReference>
<dbReference type="Pfam" id="PF00005">
    <property type="entry name" value="ABC_tran"/>
    <property type="match status" value="1"/>
</dbReference>
<comment type="subcellular location">
    <subcellularLocation>
        <location evidence="1">Membrane</location>
        <topology evidence="1">Multi-pass membrane protein</topology>
    </subcellularLocation>
</comment>